<protein>
    <recommendedName>
        <fullName evidence="2">HK97 gp10 family phage protein</fullName>
    </recommendedName>
</protein>
<proteinExistence type="predicted"/>
<sequence length="139" mass="15164">MAVQLRVSVVGTEELKRRLAKMDPGANKRILTKSLTDAAQLISKDVKEVQIVTGRTKAPPLPDKLTNRHGGSGLVGSIGVNRQPLPFAVEVGTHLTYGAIHEEGRGNYPRRPFLQPALDKIAPKFGSIVVKHWKREAGL</sequence>
<accession>X0TX45</accession>
<evidence type="ECO:0008006" key="2">
    <source>
        <dbReference type="Google" id="ProtNLM"/>
    </source>
</evidence>
<dbReference type="EMBL" id="BARS01011603">
    <property type="protein sequence ID" value="GAF91741.1"/>
    <property type="molecule type" value="Genomic_DNA"/>
</dbReference>
<reference evidence="1" key="1">
    <citation type="journal article" date="2014" name="Front. Microbiol.">
        <title>High frequency of phylogenetically diverse reductive dehalogenase-homologous genes in deep subseafloor sedimentary metagenomes.</title>
        <authorList>
            <person name="Kawai M."/>
            <person name="Futagami T."/>
            <person name="Toyoda A."/>
            <person name="Takaki Y."/>
            <person name="Nishi S."/>
            <person name="Hori S."/>
            <person name="Arai W."/>
            <person name="Tsubouchi T."/>
            <person name="Morono Y."/>
            <person name="Uchiyama I."/>
            <person name="Ito T."/>
            <person name="Fujiyama A."/>
            <person name="Inagaki F."/>
            <person name="Takami H."/>
        </authorList>
    </citation>
    <scope>NUCLEOTIDE SEQUENCE</scope>
    <source>
        <strain evidence="1">Expedition CK06-06</strain>
    </source>
</reference>
<gene>
    <name evidence="1" type="ORF">S01H1_21044</name>
</gene>
<comment type="caution">
    <text evidence="1">The sequence shown here is derived from an EMBL/GenBank/DDBJ whole genome shotgun (WGS) entry which is preliminary data.</text>
</comment>
<dbReference type="AlphaFoldDB" id="X0TX45"/>
<name>X0TX45_9ZZZZ</name>
<organism evidence="1">
    <name type="scientific">marine sediment metagenome</name>
    <dbReference type="NCBI Taxonomy" id="412755"/>
    <lineage>
        <taxon>unclassified sequences</taxon>
        <taxon>metagenomes</taxon>
        <taxon>ecological metagenomes</taxon>
    </lineage>
</organism>
<evidence type="ECO:0000313" key="1">
    <source>
        <dbReference type="EMBL" id="GAF91741.1"/>
    </source>
</evidence>